<evidence type="ECO:0000313" key="2">
    <source>
        <dbReference type="Proteomes" id="UP000001191"/>
    </source>
</evidence>
<dbReference type="EMBL" id="CP001037">
    <property type="protein sequence ID" value="ACC82804.1"/>
    <property type="molecule type" value="Genomic_DNA"/>
</dbReference>
<organism evidence="1 2">
    <name type="scientific">Nostoc punctiforme (strain ATCC 29133 / PCC 73102)</name>
    <dbReference type="NCBI Taxonomy" id="63737"/>
    <lineage>
        <taxon>Bacteria</taxon>
        <taxon>Bacillati</taxon>
        <taxon>Cyanobacteriota</taxon>
        <taxon>Cyanophyceae</taxon>
        <taxon>Nostocales</taxon>
        <taxon>Nostocaceae</taxon>
        <taxon>Nostoc</taxon>
    </lineage>
</organism>
<reference evidence="1 2" key="2">
    <citation type="journal article" date="2013" name="Plant Physiol.">
        <title>A Nostoc punctiforme Sugar Transporter Necessary to Establish a Cyanobacterium-Plant Symbiosis.</title>
        <authorList>
            <person name="Ekman M."/>
            <person name="Picossi S."/>
            <person name="Campbell E.L."/>
            <person name="Meeks J.C."/>
            <person name="Flores E."/>
        </authorList>
    </citation>
    <scope>NUCLEOTIDE SEQUENCE [LARGE SCALE GENOMIC DNA]</scope>
    <source>
        <strain evidence="2">ATCC 29133 / PCC 73102</strain>
    </source>
</reference>
<dbReference type="HOGENOM" id="CLU_2586215_0_0_3"/>
<name>B2IUM9_NOSP7</name>
<keyword evidence="2" id="KW-1185">Reference proteome</keyword>
<dbReference type="KEGG" id="npu:Npun_R4436"/>
<dbReference type="Proteomes" id="UP000001191">
    <property type="component" value="Chromosome"/>
</dbReference>
<evidence type="ECO:0000313" key="1">
    <source>
        <dbReference type="EMBL" id="ACC82804.1"/>
    </source>
</evidence>
<sequence>MSRSGGRVPRYQGTGGSVPLRGRKLQIAPRWAIAPTALVLRKSYYDENRHSSADLVGSSGVIFLNSDILANKFSLYSSLL</sequence>
<dbReference type="STRING" id="63737.Npun_R4436"/>
<reference evidence="2" key="1">
    <citation type="submission" date="2008-04" db="EMBL/GenBank/DDBJ databases">
        <title>Complete sequence of chromosome of Nostoc punctiforme ATCC 29133.</title>
        <authorList>
            <consortium name="US DOE Joint Genome Institute"/>
            <person name="Copeland A."/>
            <person name="Lucas S."/>
            <person name="Lapidus A."/>
            <person name="Glavina del Rio T."/>
            <person name="Dalin E."/>
            <person name="Tice H."/>
            <person name="Pitluck S."/>
            <person name="Chain P."/>
            <person name="Malfatti S."/>
            <person name="Shin M."/>
            <person name="Vergez L."/>
            <person name="Schmutz J."/>
            <person name="Larimer F."/>
            <person name="Land M."/>
            <person name="Hauser L."/>
            <person name="Kyrpides N."/>
            <person name="Kim E."/>
            <person name="Meeks J.C."/>
            <person name="Elhai J."/>
            <person name="Campbell E.L."/>
            <person name="Thiel T."/>
            <person name="Longmire J."/>
            <person name="Potts M."/>
            <person name="Atlas R."/>
        </authorList>
    </citation>
    <scope>NUCLEOTIDE SEQUENCE [LARGE SCALE GENOMIC DNA]</scope>
    <source>
        <strain evidence="2">ATCC 29133 / PCC 73102</strain>
    </source>
</reference>
<gene>
    <name evidence="1" type="ordered locus">Npun_R4436</name>
</gene>
<dbReference type="AlphaFoldDB" id="B2IUM9"/>
<dbReference type="EnsemblBacteria" id="ACC82804">
    <property type="protein sequence ID" value="ACC82804"/>
    <property type="gene ID" value="Npun_R4436"/>
</dbReference>
<proteinExistence type="predicted"/>
<protein>
    <submittedName>
        <fullName evidence="1">Uncharacterized protein</fullName>
    </submittedName>
</protein>
<accession>B2IUM9</accession>
<dbReference type="RefSeq" id="WP_012410765.1">
    <property type="nucleotide sequence ID" value="NC_010628.1"/>
</dbReference>